<feature type="compositionally biased region" description="Low complexity" evidence="1">
    <location>
        <begin position="274"/>
        <end position="287"/>
    </location>
</feature>
<evidence type="ECO:0000256" key="1">
    <source>
        <dbReference type="SAM" id="MobiDB-lite"/>
    </source>
</evidence>
<organism evidence="2 3">
    <name type="scientific">Absidia repens</name>
    <dbReference type="NCBI Taxonomy" id="90262"/>
    <lineage>
        <taxon>Eukaryota</taxon>
        <taxon>Fungi</taxon>
        <taxon>Fungi incertae sedis</taxon>
        <taxon>Mucoromycota</taxon>
        <taxon>Mucoromycotina</taxon>
        <taxon>Mucoromycetes</taxon>
        <taxon>Mucorales</taxon>
        <taxon>Cunninghamellaceae</taxon>
        <taxon>Absidia</taxon>
    </lineage>
</organism>
<feature type="compositionally biased region" description="Low complexity" evidence="1">
    <location>
        <begin position="341"/>
        <end position="372"/>
    </location>
</feature>
<protein>
    <submittedName>
        <fullName evidence="2">Uncharacterized protein</fullName>
    </submittedName>
</protein>
<feature type="region of interest" description="Disordered" evidence="1">
    <location>
        <begin position="336"/>
        <end position="382"/>
    </location>
</feature>
<feature type="region of interest" description="Disordered" evidence="1">
    <location>
        <begin position="86"/>
        <end position="110"/>
    </location>
</feature>
<dbReference type="PANTHER" id="PTHR28058">
    <property type="entry name" value="37S RIBOSOMAL PROTEIN MRP51, MITOCHONDRIAL"/>
    <property type="match status" value="1"/>
</dbReference>
<comment type="caution">
    <text evidence="2">The sequence shown here is derived from an EMBL/GenBank/DDBJ whole genome shotgun (WGS) entry which is preliminary data.</text>
</comment>
<evidence type="ECO:0000313" key="3">
    <source>
        <dbReference type="Proteomes" id="UP000193560"/>
    </source>
</evidence>
<proteinExistence type="predicted"/>
<dbReference type="Proteomes" id="UP000193560">
    <property type="component" value="Unassembled WGS sequence"/>
</dbReference>
<dbReference type="AlphaFoldDB" id="A0A1X2J1H7"/>
<sequence length="408" mass="46021">MSMEKSFASLLRHSKLATYDRRLNQVYSTPKQRKQHGDWGLKRTLPTVIRTRYVTISDLDTLEHQTPWESGHSQVAFLQRWKENFGDTSTSRPTRQRHDLHQQQHHQKGAHEYHNLTSMTRSQFNHFIKHTITPETVNTLQQALRTNQITRDQIYDYLNISFRPEPSCVVGPIYSTNLAQLLSNNNNNDSEVVVEGRILNVQKGGYAVGIGGVVALLPKRFAVGIKKPGDRNLVRKLYVRRAYIDDQGKPQVIVSLQPKSESPSTRNIDLEHALSSPTSALPSSSPAKRSHAKAKTSRSNHWSTVTLDDLFATTPSNNIDDLQLFLLGQDNIGRTKRTHISPRSSDISLSSISPPTSSPTSLPPSLSSSSPLEQHSHQHKTKEELMEDHSIMMNRIIALLKNGTPNKE</sequence>
<reference evidence="2 3" key="1">
    <citation type="submission" date="2016-07" db="EMBL/GenBank/DDBJ databases">
        <title>Pervasive Adenine N6-methylation of Active Genes in Fungi.</title>
        <authorList>
            <consortium name="DOE Joint Genome Institute"/>
            <person name="Mondo S.J."/>
            <person name="Dannebaum R.O."/>
            <person name="Kuo R.C."/>
            <person name="Labutti K."/>
            <person name="Haridas S."/>
            <person name="Kuo A."/>
            <person name="Salamov A."/>
            <person name="Ahrendt S.R."/>
            <person name="Lipzen A."/>
            <person name="Sullivan W."/>
            <person name="Andreopoulos W.B."/>
            <person name="Clum A."/>
            <person name="Lindquist E."/>
            <person name="Daum C."/>
            <person name="Ramamoorthy G.K."/>
            <person name="Gryganskyi A."/>
            <person name="Culley D."/>
            <person name="Magnuson J.K."/>
            <person name="James T.Y."/>
            <person name="O'Malley M.A."/>
            <person name="Stajich J.E."/>
            <person name="Spatafora J.W."/>
            <person name="Visel A."/>
            <person name="Grigoriev I.V."/>
        </authorList>
    </citation>
    <scope>NUCLEOTIDE SEQUENCE [LARGE SCALE GENOMIC DNA]</scope>
    <source>
        <strain evidence="2 3">NRRL 1336</strain>
    </source>
</reference>
<dbReference type="Pfam" id="PF11709">
    <property type="entry name" value="Mit_ribos_Mrp51"/>
    <property type="match status" value="1"/>
</dbReference>
<accession>A0A1X2J1H7</accession>
<keyword evidence="3" id="KW-1185">Reference proteome</keyword>
<feature type="region of interest" description="Disordered" evidence="1">
    <location>
        <begin position="274"/>
        <end position="299"/>
    </location>
</feature>
<feature type="compositionally biased region" description="Basic residues" evidence="1">
    <location>
        <begin position="288"/>
        <end position="298"/>
    </location>
</feature>
<dbReference type="EMBL" id="MCGE01000001">
    <property type="protein sequence ID" value="ORZ25663.1"/>
    <property type="molecule type" value="Genomic_DNA"/>
</dbReference>
<dbReference type="OrthoDB" id="2735536at2759"/>
<dbReference type="STRING" id="90262.A0A1X2J1H7"/>
<name>A0A1X2J1H7_9FUNG</name>
<dbReference type="PANTHER" id="PTHR28058:SF1">
    <property type="entry name" value="SMALL RIBOSOMAL SUBUNIT PROTEIN BS1M"/>
    <property type="match status" value="1"/>
</dbReference>
<gene>
    <name evidence="2" type="ORF">BCR42DRAFT_400632</name>
</gene>
<dbReference type="InterPro" id="IPR016712">
    <property type="entry name" value="Rbsml_bS1m-like"/>
</dbReference>
<evidence type="ECO:0000313" key="2">
    <source>
        <dbReference type="EMBL" id="ORZ25663.1"/>
    </source>
</evidence>